<evidence type="ECO:0000256" key="7">
    <source>
        <dbReference type="ARBA" id="ARBA00022691"/>
    </source>
</evidence>
<dbReference type="PANTHER" id="PTHR10882:SF0">
    <property type="entry name" value="DIPHTHINE METHYL ESTER SYNTHASE"/>
    <property type="match status" value="1"/>
</dbReference>
<organism evidence="11 12">
    <name type="scientific">Giardia muris</name>
    <dbReference type="NCBI Taxonomy" id="5742"/>
    <lineage>
        <taxon>Eukaryota</taxon>
        <taxon>Metamonada</taxon>
        <taxon>Diplomonadida</taxon>
        <taxon>Hexamitidae</taxon>
        <taxon>Giardiinae</taxon>
        <taxon>Giardia</taxon>
    </lineage>
</organism>
<dbReference type="InterPro" id="IPR014777">
    <property type="entry name" value="4pyrrole_Mease_sub1"/>
</dbReference>
<comment type="function">
    <text evidence="1">S-adenosyl-L-methionine-dependent methyltransferase that catalyzes four methylations of the modified target histidine residue in translation elongation factor 2 (EF-2), to form an intermediate called diphthine methyl ester. The four successive methylation reactions represent the second step of diphthamide biosynthesis.</text>
</comment>
<keyword evidence="5" id="KW-0489">Methyltransferase</keyword>
<dbReference type="InterPro" id="IPR014776">
    <property type="entry name" value="4pyrrole_Mease_sub2"/>
</dbReference>
<evidence type="ECO:0000256" key="5">
    <source>
        <dbReference type="ARBA" id="ARBA00022603"/>
    </source>
</evidence>
<comment type="caution">
    <text evidence="11">The sequence shown here is derived from an EMBL/GenBank/DDBJ whole genome shotgun (WGS) entry which is preliminary data.</text>
</comment>
<dbReference type="GO" id="GO:0141133">
    <property type="term" value="F:diphthine methyl ester synthase activity"/>
    <property type="evidence" value="ECO:0007669"/>
    <property type="project" value="UniProtKB-EC"/>
</dbReference>
<comment type="pathway">
    <text evidence="2">Protein modification; peptidyl-diphthamide biosynthesis.</text>
</comment>
<evidence type="ECO:0000256" key="3">
    <source>
        <dbReference type="ARBA" id="ARBA00006729"/>
    </source>
</evidence>
<dbReference type="PANTHER" id="PTHR10882">
    <property type="entry name" value="DIPHTHINE SYNTHASE"/>
    <property type="match status" value="1"/>
</dbReference>
<dbReference type="GO" id="GO:0032259">
    <property type="term" value="P:methylation"/>
    <property type="evidence" value="ECO:0007669"/>
    <property type="project" value="UniProtKB-KW"/>
</dbReference>
<evidence type="ECO:0000313" key="12">
    <source>
        <dbReference type="Proteomes" id="UP000315496"/>
    </source>
</evidence>
<sequence>MLILVGLGLTPESISVGALRAVQACDTVFLDAYTSILVSYDDMKHLVEEVLQRTDVVQCDRRAVEQGEDDIIDAARHGKAAFLVAGDVFCATTHTNLFTRACDEGIEVAVYHNASIISAISCTGLDIYRFGRVVTVPLFTESWRPASFLLQAEDNYRLDLHTLTLLQMSTRELDIPKLVTTNIEVYNDPYYLYPGTAARQILELLQEGEGSGVFGPKSLIVICCRVGTPTQRLFMMTLEDCASTPDDTFGAPMFSLVFIGQHVSEPEFDMLKHAEATESTLQLLRGIML</sequence>
<dbReference type="GO" id="GO:0017183">
    <property type="term" value="P:protein histidyl modification to diphthamide"/>
    <property type="evidence" value="ECO:0007669"/>
    <property type="project" value="UniProtKB-UniPathway"/>
</dbReference>
<keyword evidence="6" id="KW-0808">Transferase</keyword>
<feature type="binding site" evidence="9">
    <location>
        <position position="9"/>
    </location>
    <ligand>
        <name>S-adenosyl-L-methionine</name>
        <dbReference type="ChEBI" id="CHEBI:59789"/>
    </ligand>
</feature>
<evidence type="ECO:0000256" key="8">
    <source>
        <dbReference type="ARBA" id="ARBA00048752"/>
    </source>
</evidence>
<dbReference type="Pfam" id="PF00590">
    <property type="entry name" value="TP_methylase"/>
    <property type="match status" value="1"/>
</dbReference>
<evidence type="ECO:0000256" key="6">
    <source>
        <dbReference type="ARBA" id="ARBA00022679"/>
    </source>
</evidence>
<feature type="binding site" evidence="9">
    <location>
        <position position="166"/>
    </location>
    <ligand>
        <name>S-adenosyl-L-methionine</name>
        <dbReference type="ChEBI" id="CHEBI:59789"/>
    </ligand>
</feature>
<comment type="catalytic activity">
    <reaction evidence="8">
        <text>2-[(3S)-amino-3-carboxypropyl]-L-histidyl-[translation elongation factor 2] + 4 S-adenosyl-L-methionine = diphthine methyl ester-[translation elongation factor 2] + 4 S-adenosyl-L-homocysteine + 3 H(+)</text>
        <dbReference type="Rhea" id="RHEA:42652"/>
        <dbReference type="Rhea" id="RHEA-COMP:9749"/>
        <dbReference type="Rhea" id="RHEA-COMP:10173"/>
        <dbReference type="ChEBI" id="CHEBI:15378"/>
        <dbReference type="ChEBI" id="CHEBI:57856"/>
        <dbReference type="ChEBI" id="CHEBI:59789"/>
        <dbReference type="ChEBI" id="CHEBI:73995"/>
        <dbReference type="ChEBI" id="CHEBI:79005"/>
        <dbReference type="EC" id="2.1.1.314"/>
    </reaction>
</comment>
<dbReference type="OrthoDB" id="2516at2759"/>
<dbReference type="EMBL" id="VDLU01000004">
    <property type="protein sequence ID" value="TNJ26701.1"/>
    <property type="molecule type" value="Genomic_DNA"/>
</dbReference>
<feature type="binding site" evidence="9">
    <location>
        <begin position="115"/>
        <end position="116"/>
    </location>
    <ligand>
        <name>S-adenosyl-L-methionine</name>
        <dbReference type="ChEBI" id="CHEBI:59789"/>
    </ligand>
</feature>
<feature type="domain" description="Tetrapyrrole methylase" evidence="10">
    <location>
        <begin position="1"/>
        <end position="240"/>
    </location>
</feature>
<gene>
    <name evidence="11" type="ORF">GMRT_11693</name>
</gene>
<dbReference type="Gene3D" id="3.30.950.10">
    <property type="entry name" value="Methyltransferase, Cobalt-precorrin-4 Transmethylase, Domain 2"/>
    <property type="match status" value="1"/>
</dbReference>
<evidence type="ECO:0000256" key="1">
    <source>
        <dbReference type="ARBA" id="ARBA00004006"/>
    </source>
</evidence>
<keyword evidence="12" id="KW-1185">Reference proteome</keyword>
<evidence type="ECO:0000256" key="4">
    <source>
        <dbReference type="ARBA" id="ARBA00011927"/>
    </source>
</evidence>
<dbReference type="NCBIfam" id="TIGR00522">
    <property type="entry name" value="dph5"/>
    <property type="match status" value="1"/>
</dbReference>
<dbReference type="InterPro" id="IPR000878">
    <property type="entry name" value="4pyrrol_Mease"/>
</dbReference>
<feature type="binding site" evidence="9">
    <location>
        <position position="87"/>
    </location>
    <ligand>
        <name>S-adenosyl-L-methionine</name>
        <dbReference type="ChEBI" id="CHEBI:59789"/>
    </ligand>
</feature>
<dbReference type="UniPathway" id="UPA00559"/>
<dbReference type="CDD" id="cd11647">
    <property type="entry name" value="DHP5_DphB"/>
    <property type="match status" value="1"/>
</dbReference>
<evidence type="ECO:0000259" key="10">
    <source>
        <dbReference type="Pfam" id="PF00590"/>
    </source>
</evidence>
<dbReference type="InterPro" id="IPR035996">
    <property type="entry name" value="4pyrrol_Methylase_sf"/>
</dbReference>
<comment type="similarity">
    <text evidence="3">Belongs to the diphthine synthase family.</text>
</comment>
<accession>A0A4Z1T2Q5</accession>
<keyword evidence="7 9" id="KW-0949">S-adenosyl-L-methionine</keyword>
<dbReference type="InterPro" id="IPR004551">
    <property type="entry name" value="Dphthn_synthase"/>
</dbReference>
<evidence type="ECO:0000256" key="2">
    <source>
        <dbReference type="ARBA" id="ARBA00005156"/>
    </source>
</evidence>
<dbReference type="Proteomes" id="UP000315496">
    <property type="component" value="Chromosome 4"/>
</dbReference>
<dbReference type="EC" id="2.1.1.314" evidence="4"/>
<name>A0A4Z1T2Q5_GIAMU</name>
<protein>
    <recommendedName>
        <fullName evidence="4">diphthine methyl ester synthase</fullName>
        <ecNumber evidence="4">2.1.1.314</ecNumber>
    </recommendedName>
</protein>
<proteinExistence type="inferred from homology"/>
<dbReference type="AlphaFoldDB" id="A0A4Z1T2Q5"/>
<dbReference type="SUPFAM" id="SSF53790">
    <property type="entry name" value="Tetrapyrrole methylase"/>
    <property type="match status" value="1"/>
</dbReference>
<reference evidence="11 12" key="1">
    <citation type="submission" date="2019-05" db="EMBL/GenBank/DDBJ databases">
        <title>The compact genome of Giardia muris reveals important steps in the evolution of intestinal protozoan parasites.</title>
        <authorList>
            <person name="Xu F."/>
            <person name="Jimenez-Gonzalez A."/>
            <person name="Einarsson E."/>
            <person name="Astvaldsson A."/>
            <person name="Peirasmaki D."/>
            <person name="Eckmann L."/>
            <person name="Andersson J.O."/>
            <person name="Svard S.G."/>
            <person name="Jerlstrom-Hultqvist J."/>
        </authorList>
    </citation>
    <scope>NUCLEOTIDE SEQUENCE [LARGE SCALE GENOMIC DNA]</scope>
    <source>
        <strain evidence="11 12">Roberts-Thomson</strain>
    </source>
</reference>
<dbReference type="Gene3D" id="3.40.1010.10">
    <property type="entry name" value="Cobalt-precorrin-4 Transmethylase, Domain 1"/>
    <property type="match status" value="1"/>
</dbReference>
<evidence type="ECO:0000313" key="11">
    <source>
        <dbReference type="EMBL" id="TNJ26701.1"/>
    </source>
</evidence>
<dbReference type="PIRSF" id="PIRSF036432">
    <property type="entry name" value="Diphthine_synth"/>
    <property type="match status" value="1"/>
</dbReference>
<dbReference type="VEuPathDB" id="GiardiaDB:GMRT_11693"/>
<evidence type="ECO:0000256" key="9">
    <source>
        <dbReference type="PIRSR" id="PIRSR036432-1"/>
    </source>
</evidence>